<gene>
    <name evidence="1" type="ORF">PUN28_009277</name>
</gene>
<name>A0AAW2FTK8_9HYME</name>
<comment type="caution">
    <text evidence="1">The sequence shown here is derived from an EMBL/GenBank/DDBJ whole genome shotgun (WGS) entry which is preliminary data.</text>
</comment>
<dbReference type="Proteomes" id="UP001430953">
    <property type="component" value="Unassembled WGS sequence"/>
</dbReference>
<organism evidence="1 2">
    <name type="scientific">Cardiocondyla obscurior</name>
    <dbReference type="NCBI Taxonomy" id="286306"/>
    <lineage>
        <taxon>Eukaryota</taxon>
        <taxon>Metazoa</taxon>
        <taxon>Ecdysozoa</taxon>
        <taxon>Arthropoda</taxon>
        <taxon>Hexapoda</taxon>
        <taxon>Insecta</taxon>
        <taxon>Pterygota</taxon>
        <taxon>Neoptera</taxon>
        <taxon>Endopterygota</taxon>
        <taxon>Hymenoptera</taxon>
        <taxon>Apocrita</taxon>
        <taxon>Aculeata</taxon>
        <taxon>Formicoidea</taxon>
        <taxon>Formicidae</taxon>
        <taxon>Myrmicinae</taxon>
        <taxon>Cardiocondyla</taxon>
    </lineage>
</organism>
<sequence length="132" mass="15759">MQKSYVSAVIIFSRQCNRHRGFKHNLVPFVLSLIKSLQTRRWRNLARPTRSSSSRVMHICKAIHGARQPRLDIFHRPGERERENRKKGEIYRHFNFNSSRKKKLQICDCYLCCNDHKKIIDISEVPRYFCGN</sequence>
<evidence type="ECO:0000313" key="2">
    <source>
        <dbReference type="Proteomes" id="UP001430953"/>
    </source>
</evidence>
<evidence type="ECO:0000313" key="1">
    <source>
        <dbReference type="EMBL" id="KAL0118495.1"/>
    </source>
</evidence>
<keyword evidence="2" id="KW-1185">Reference proteome</keyword>
<dbReference type="EMBL" id="JADYXP020000008">
    <property type="protein sequence ID" value="KAL0118495.1"/>
    <property type="molecule type" value="Genomic_DNA"/>
</dbReference>
<accession>A0AAW2FTK8</accession>
<reference evidence="1 2" key="1">
    <citation type="submission" date="2023-03" db="EMBL/GenBank/DDBJ databases">
        <title>High recombination rates correlate with genetic variation in Cardiocondyla obscurior ants.</title>
        <authorList>
            <person name="Errbii M."/>
        </authorList>
    </citation>
    <scope>NUCLEOTIDE SEQUENCE [LARGE SCALE GENOMIC DNA]</scope>
    <source>
        <strain evidence="1">Alpha-2009</strain>
        <tissue evidence="1">Whole body</tissue>
    </source>
</reference>
<dbReference type="AlphaFoldDB" id="A0AAW2FTK8"/>
<protein>
    <submittedName>
        <fullName evidence="1">Uncharacterized protein</fullName>
    </submittedName>
</protein>
<proteinExistence type="predicted"/>